<dbReference type="AlphaFoldDB" id="A0A6N3QXK0"/>
<organism evidence="1 2">
    <name type="scientific">Shigella flexneri CDC 796-83</name>
    <dbReference type="NCBI Taxonomy" id="945360"/>
    <lineage>
        <taxon>Bacteria</taxon>
        <taxon>Pseudomonadati</taxon>
        <taxon>Pseudomonadota</taxon>
        <taxon>Gammaproteobacteria</taxon>
        <taxon>Enterobacterales</taxon>
        <taxon>Enterobacteriaceae</taxon>
        <taxon>Shigella</taxon>
    </lineage>
</organism>
<evidence type="ECO:0000313" key="1">
    <source>
        <dbReference type="EMBL" id="EFW62348.1"/>
    </source>
</evidence>
<reference evidence="1 2" key="1">
    <citation type="submission" date="2011-01" db="EMBL/GenBank/DDBJ databases">
        <title>Shigella flexneri CDC 796-83 whole genome shotgun sequencing project.</title>
        <authorList>
            <person name="Mane S.P."/>
            <person name="Sobral B.W."/>
            <person name="Cebula T."/>
            <person name="Chertkov O."/>
            <person name="Munk A.C."/>
            <person name="Tapia R."/>
            <person name="Green L."/>
            <person name="Rogers Y."/>
            <person name="Detter J.C."/>
            <person name="Bruce D."/>
            <person name="Brettin T.S."/>
        </authorList>
    </citation>
    <scope>NUCLEOTIDE SEQUENCE [LARGE SCALE GENOMIC DNA]</scope>
    <source>
        <strain evidence="1 2">CDC 796-83</strain>
    </source>
</reference>
<protein>
    <submittedName>
        <fullName evidence="1">Putative IS1 encoded protein</fullName>
    </submittedName>
</protein>
<evidence type="ECO:0000313" key="2">
    <source>
        <dbReference type="Proteomes" id="UP000003302"/>
    </source>
</evidence>
<comment type="caution">
    <text evidence="1">The sequence shown here is derived from an EMBL/GenBank/DDBJ whole genome shotgun (WGS) entry which is preliminary data.</text>
</comment>
<accession>A0A6N3QXK0</accession>
<dbReference type="Proteomes" id="UP000003302">
    <property type="component" value="Unassembled WGS sequence"/>
</dbReference>
<name>A0A6N3QXK0_SHIFL</name>
<gene>
    <name evidence="1" type="ORF">SGF_00137</name>
</gene>
<dbReference type="EMBL" id="AERO01000006">
    <property type="protein sequence ID" value="EFW62348.1"/>
    <property type="molecule type" value="Genomic_DNA"/>
</dbReference>
<sequence length="39" mass="4216">MQRFICGVIHPGLLLQSLVMIPAGISTAREIPMVVSHSL</sequence>
<proteinExistence type="predicted"/>